<dbReference type="InterPro" id="IPR017441">
    <property type="entry name" value="Protein_kinase_ATP_BS"/>
</dbReference>
<feature type="compositionally biased region" description="Polar residues" evidence="4">
    <location>
        <begin position="1344"/>
        <end position="1355"/>
    </location>
</feature>
<evidence type="ECO:0000256" key="3">
    <source>
        <dbReference type="PROSITE-ProRule" id="PRU10141"/>
    </source>
</evidence>
<dbReference type="InterPro" id="IPR004843">
    <property type="entry name" value="Calcineurin-like_PHP"/>
</dbReference>
<feature type="compositionally biased region" description="Basic and acidic residues" evidence="4">
    <location>
        <begin position="1084"/>
        <end position="1107"/>
    </location>
</feature>
<evidence type="ECO:0000259" key="6">
    <source>
        <dbReference type="PROSITE" id="PS50011"/>
    </source>
</evidence>
<dbReference type="GO" id="GO:0016787">
    <property type="term" value="F:hydrolase activity"/>
    <property type="evidence" value="ECO:0007669"/>
    <property type="project" value="InterPro"/>
</dbReference>
<keyword evidence="5" id="KW-0732">Signal</keyword>
<feature type="region of interest" description="Disordered" evidence="4">
    <location>
        <begin position="1299"/>
        <end position="1358"/>
    </location>
</feature>
<sequence>MSMHRAWCMGACLLALLAVLYVNADELQALHADDECDAAQGSDCALNALRRKGHQTRQDPIAPTLNITSAYTPMTPPAYNASNGEGALTHTRGTGPLSNPPKKALDYAGMAWEDMSFPGTQEMHFLAVGDWGGMDGTVVTDGKRPGKEYYRVIQYMGGDTEGPHVMARSRMMCNFDPLVNCFALEGGPGCNPNCGFTAGLDDQAQILVAREMQKLAEKVKPVLVLNVGDNFYWGGIEVDCGTPMGEISPVAKHQFDAVYENIYRGPGLDGVPWLSVLGNHDWGGVYFNSGWDQQIAYTWASDRWIMPAPYWSQHVNFPDQGFSADIFMIDTNVFDAHGPGSLEPSHDICGNGGSSTQNCASQGGPPSKEECHDWFQDFWHTQKKWLKESLRKSTANWQIVNTHFPCGTEMPWYFQLHTEYGLDLLVTGHRHDQELWDNSGLMGGLTCVVTGGGGGITSEDSPQGINGASQYGFFDFAISKEKIKVELINQNGHVLKHSTVRLGTEVSFPAKAHKLVGKGGTCRECDFRISRMEGSEGSRSCEPEDQDGFPLSEDSCLPFGTGEFRLVSSDMEFSRPSREVTGTGTPRSHSSAFGDAAFFPEKRSRSRPDILESAASPTSDAGDFNIVSMDGEFSRPHSDAFGFSRTDAEHMDLVSEESDAPSEGRIEESERPIHFRSRVDGNEHVGEVVRNVELLGRRYLVVRTEPSAEDLRHGMKSIIHVYGTGYRNKQNDDIVMLDDDHRGQEHAESAEELHAGCRSNASSSGSTTGSSSSAASGNQAKAEESVEEPGLFMPDSNRFQQKELLGSGGFADVYKYVRLDASGRPTSEMYAVKEVDLQQLAWRVGVDQERLVRWVARLEFEVCNLLKLRGHPGVVKVHDAFAYRAKFYIVMEHVSGTDLARRLKGRGRLCEVEARGLFSQMAEALRHSHALDVIHRDFKPHNILLATSLRPGQPECVKLVDFGLSKDISGSSSGTSTPFLGTKFYRAPETRHATPGQESYDAAKVDVFALGVTLYAMLAGSHPPEGQEVTEQTLRGAAWQRVSPEASNLLLGLLKHEPEQRLSLDDVIEHPWLCAMWGAGAKSREVRASPQEPEPKSGFERDDEHEPPIGPTLPLSSCAERPSFQSAFPDAPTTSSAARIPAAGGSVQSQRPVESSGAPGWGMVFSWLRSDAAVGAAQQVLSVAGSTSKPAAAFGRTPLVSRGRGDAFGSPVLGASPPPALAVQSSPAIETASMSSLGQQDEQQRLLHSDDQAVEKEQDLGEAKEASGEVPPANTCRIKWVTCAARFSSVWRFSQAASSLAPSPSPVQSPPPSPSPPPLQDSSGRLPASVSKDEASVSHEGLDGTTSEPSASLQSTRERRTSVIGFVQAPRLLAVDGAMVTITHSQRGAQGRAWGFVSETCRKHGFASREEAMRAAEEALLSTAS</sequence>
<dbReference type="InterPro" id="IPR000719">
    <property type="entry name" value="Prot_kinase_dom"/>
</dbReference>
<protein>
    <recommendedName>
        <fullName evidence="6">Protein kinase domain-containing protein</fullName>
    </recommendedName>
</protein>
<dbReference type="Proteomes" id="UP000626109">
    <property type="component" value="Unassembled WGS sequence"/>
</dbReference>
<dbReference type="PROSITE" id="PS50011">
    <property type="entry name" value="PROTEIN_KINASE_DOM"/>
    <property type="match status" value="1"/>
</dbReference>
<gene>
    <name evidence="7" type="ORF">PGLA2088_LOCUS48016</name>
</gene>
<dbReference type="SUPFAM" id="SSF56112">
    <property type="entry name" value="Protein kinase-like (PK-like)"/>
    <property type="match status" value="1"/>
</dbReference>
<feature type="binding site" evidence="3">
    <location>
        <position position="833"/>
    </location>
    <ligand>
        <name>ATP</name>
        <dbReference type="ChEBI" id="CHEBI:30616"/>
    </ligand>
</feature>
<accession>A0A813LRR1</accession>
<feature type="region of interest" description="Disordered" evidence="4">
    <location>
        <begin position="1084"/>
        <end position="1156"/>
    </location>
</feature>
<reference evidence="7" key="1">
    <citation type="submission" date="2021-02" db="EMBL/GenBank/DDBJ databases">
        <authorList>
            <person name="Dougan E. K."/>
            <person name="Rhodes N."/>
            <person name="Thang M."/>
            <person name="Chan C."/>
        </authorList>
    </citation>
    <scope>NUCLEOTIDE SEQUENCE</scope>
</reference>
<dbReference type="InterPro" id="IPR008271">
    <property type="entry name" value="Ser/Thr_kinase_AS"/>
</dbReference>
<proteinExistence type="predicted"/>
<dbReference type="EMBL" id="CAJNNW010036589">
    <property type="protein sequence ID" value="CAE8735777.1"/>
    <property type="molecule type" value="Genomic_DNA"/>
</dbReference>
<feature type="compositionally biased region" description="Low complexity" evidence="4">
    <location>
        <begin position="759"/>
        <end position="778"/>
    </location>
</feature>
<dbReference type="GO" id="GO:0044773">
    <property type="term" value="P:mitotic DNA damage checkpoint signaling"/>
    <property type="evidence" value="ECO:0007669"/>
    <property type="project" value="TreeGrafter"/>
</dbReference>
<evidence type="ECO:0000256" key="5">
    <source>
        <dbReference type="SAM" id="SignalP"/>
    </source>
</evidence>
<feature type="compositionally biased region" description="Basic and acidic residues" evidence="4">
    <location>
        <begin position="742"/>
        <end position="755"/>
    </location>
</feature>
<feature type="signal peptide" evidence="5">
    <location>
        <begin position="1"/>
        <end position="24"/>
    </location>
</feature>
<dbReference type="PROSITE" id="PS00108">
    <property type="entry name" value="PROTEIN_KINASE_ST"/>
    <property type="match status" value="1"/>
</dbReference>
<dbReference type="Pfam" id="PF00149">
    <property type="entry name" value="Metallophos"/>
    <property type="match status" value="1"/>
</dbReference>
<dbReference type="PANTHER" id="PTHR44167:SF24">
    <property type="entry name" value="SERINE_THREONINE-PROTEIN KINASE CHK2"/>
    <property type="match status" value="1"/>
</dbReference>
<feature type="region of interest" description="Disordered" evidence="4">
    <location>
        <begin position="742"/>
        <end position="793"/>
    </location>
</feature>
<dbReference type="GO" id="GO:0005634">
    <property type="term" value="C:nucleus"/>
    <property type="evidence" value="ECO:0007669"/>
    <property type="project" value="TreeGrafter"/>
</dbReference>
<dbReference type="GO" id="GO:0005524">
    <property type="term" value="F:ATP binding"/>
    <property type="evidence" value="ECO:0007669"/>
    <property type="project" value="UniProtKB-UniRule"/>
</dbReference>
<feature type="region of interest" description="Disordered" evidence="4">
    <location>
        <begin position="1210"/>
        <end position="1246"/>
    </location>
</feature>
<dbReference type="GO" id="GO:0005737">
    <property type="term" value="C:cytoplasm"/>
    <property type="evidence" value="ECO:0007669"/>
    <property type="project" value="TreeGrafter"/>
</dbReference>
<dbReference type="InterPro" id="IPR011009">
    <property type="entry name" value="Kinase-like_dom_sf"/>
</dbReference>
<dbReference type="Pfam" id="PF00069">
    <property type="entry name" value="Pkinase"/>
    <property type="match status" value="1"/>
</dbReference>
<dbReference type="PANTHER" id="PTHR44167">
    <property type="entry name" value="OVARIAN-SPECIFIC SERINE/THREONINE-PROTEIN KINASE LOK-RELATED"/>
    <property type="match status" value="1"/>
</dbReference>
<dbReference type="InterPro" id="IPR029052">
    <property type="entry name" value="Metallo-depent_PP-like"/>
</dbReference>
<comment type="caution">
    <text evidence="7">The sequence shown here is derived from an EMBL/GenBank/DDBJ whole genome shotgun (WGS) entry which is preliminary data.</text>
</comment>
<feature type="chain" id="PRO_5033020188" description="Protein kinase domain-containing protein" evidence="5">
    <location>
        <begin position="25"/>
        <end position="1425"/>
    </location>
</feature>
<dbReference type="SUPFAM" id="SSF56300">
    <property type="entry name" value="Metallo-dependent phosphatases"/>
    <property type="match status" value="1"/>
</dbReference>
<keyword evidence="1 3" id="KW-0547">Nucleotide-binding</keyword>
<feature type="domain" description="Protein kinase" evidence="6">
    <location>
        <begin position="799"/>
        <end position="1073"/>
    </location>
</feature>
<evidence type="ECO:0000256" key="2">
    <source>
        <dbReference type="ARBA" id="ARBA00022840"/>
    </source>
</evidence>
<name>A0A813LRR1_POLGL</name>
<organism evidence="7 8">
    <name type="scientific">Polarella glacialis</name>
    <name type="common">Dinoflagellate</name>
    <dbReference type="NCBI Taxonomy" id="89957"/>
    <lineage>
        <taxon>Eukaryota</taxon>
        <taxon>Sar</taxon>
        <taxon>Alveolata</taxon>
        <taxon>Dinophyceae</taxon>
        <taxon>Suessiales</taxon>
        <taxon>Suessiaceae</taxon>
        <taxon>Polarella</taxon>
    </lineage>
</organism>
<feature type="compositionally biased region" description="Pro residues" evidence="4">
    <location>
        <begin position="1303"/>
        <end position="1319"/>
    </location>
</feature>
<feature type="compositionally biased region" description="Basic and acidic residues" evidence="4">
    <location>
        <begin position="1331"/>
        <end position="1342"/>
    </location>
</feature>
<evidence type="ECO:0000256" key="1">
    <source>
        <dbReference type="ARBA" id="ARBA00022741"/>
    </source>
</evidence>
<dbReference type="PROSITE" id="PS00107">
    <property type="entry name" value="PROTEIN_KINASE_ATP"/>
    <property type="match status" value="1"/>
</dbReference>
<feature type="compositionally biased region" description="Polar residues" evidence="4">
    <location>
        <begin position="1223"/>
        <end position="1241"/>
    </location>
</feature>
<dbReference type="Gene3D" id="3.60.21.10">
    <property type="match status" value="1"/>
</dbReference>
<keyword evidence="2 3" id="KW-0067">ATP-binding</keyword>
<evidence type="ECO:0000256" key="4">
    <source>
        <dbReference type="SAM" id="MobiDB-lite"/>
    </source>
</evidence>
<evidence type="ECO:0000313" key="8">
    <source>
        <dbReference type="Proteomes" id="UP000626109"/>
    </source>
</evidence>
<dbReference type="Gene3D" id="1.10.510.10">
    <property type="entry name" value="Transferase(Phosphotransferase) domain 1"/>
    <property type="match status" value="1"/>
</dbReference>
<dbReference type="GO" id="GO:0004674">
    <property type="term" value="F:protein serine/threonine kinase activity"/>
    <property type="evidence" value="ECO:0007669"/>
    <property type="project" value="TreeGrafter"/>
</dbReference>
<evidence type="ECO:0000313" key="7">
    <source>
        <dbReference type="EMBL" id="CAE8735777.1"/>
    </source>
</evidence>